<dbReference type="AlphaFoldDB" id="A0A9E7G7Z8"/>
<feature type="compositionally biased region" description="Basic and acidic residues" evidence="1">
    <location>
        <begin position="21"/>
        <end position="38"/>
    </location>
</feature>
<sequence length="131" mass="14648">MNSRRKYTSHRKELISFSRAMGEHRGSRKSQSQDKAQDLRAGGSKEQQIARSRPWHGVWHKGVLMGRVCPPANPAASPSGRRPSPSCFNSLFTEAPPVLFIECHGSPNCLKVIKSFGPNDFNEVNFLVKDK</sequence>
<organism evidence="2 3">
    <name type="scientific">Musa troglodytarum</name>
    <name type="common">fe'i banana</name>
    <dbReference type="NCBI Taxonomy" id="320322"/>
    <lineage>
        <taxon>Eukaryota</taxon>
        <taxon>Viridiplantae</taxon>
        <taxon>Streptophyta</taxon>
        <taxon>Embryophyta</taxon>
        <taxon>Tracheophyta</taxon>
        <taxon>Spermatophyta</taxon>
        <taxon>Magnoliopsida</taxon>
        <taxon>Liliopsida</taxon>
        <taxon>Zingiberales</taxon>
        <taxon>Musaceae</taxon>
        <taxon>Musa</taxon>
    </lineage>
</organism>
<evidence type="ECO:0000256" key="1">
    <source>
        <dbReference type="SAM" id="MobiDB-lite"/>
    </source>
</evidence>
<proteinExistence type="predicted"/>
<keyword evidence="3" id="KW-1185">Reference proteome</keyword>
<dbReference type="Proteomes" id="UP001055439">
    <property type="component" value="Chromosome 6"/>
</dbReference>
<name>A0A9E7G7Z8_9LILI</name>
<evidence type="ECO:0000313" key="3">
    <source>
        <dbReference type="Proteomes" id="UP001055439"/>
    </source>
</evidence>
<dbReference type="EMBL" id="CP097508">
    <property type="protein sequence ID" value="URE10169.1"/>
    <property type="molecule type" value="Genomic_DNA"/>
</dbReference>
<protein>
    <submittedName>
        <fullName evidence="2">Uncharacterized protein</fullName>
    </submittedName>
</protein>
<feature type="region of interest" description="Disordered" evidence="1">
    <location>
        <begin position="1"/>
        <end position="54"/>
    </location>
</feature>
<gene>
    <name evidence="2" type="ORF">MUK42_37505</name>
</gene>
<reference evidence="2" key="1">
    <citation type="submission" date="2022-05" db="EMBL/GenBank/DDBJ databases">
        <title>The Musa troglodytarum L. genome provides insights into the mechanism of non-climacteric behaviour and enrichment of carotenoids.</title>
        <authorList>
            <person name="Wang J."/>
        </authorList>
    </citation>
    <scope>NUCLEOTIDE SEQUENCE</scope>
    <source>
        <tissue evidence="2">Leaf</tissue>
    </source>
</reference>
<evidence type="ECO:0000313" key="2">
    <source>
        <dbReference type="EMBL" id="URE10169.1"/>
    </source>
</evidence>
<accession>A0A9E7G7Z8</accession>